<gene>
    <name evidence="8" type="ORF">O3G_MSEX006703</name>
</gene>
<keyword evidence="4" id="KW-0804">Transcription</keyword>
<keyword evidence="3" id="KW-0805">Transcription regulation</keyword>
<keyword evidence="9" id="KW-1185">Reference proteome</keyword>
<feature type="coiled-coil region" evidence="6">
    <location>
        <begin position="188"/>
        <end position="230"/>
    </location>
</feature>
<reference evidence="8" key="1">
    <citation type="journal article" date="2016" name="Insect Biochem. Mol. Biol.">
        <title>Multifaceted biological insights from a draft genome sequence of the tobacco hornworm moth, Manduca sexta.</title>
        <authorList>
            <person name="Kanost M.R."/>
            <person name="Arrese E.L."/>
            <person name="Cao X."/>
            <person name="Chen Y.R."/>
            <person name="Chellapilla S."/>
            <person name="Goldsmith M.R."/>
            <person name="Grosse-Wilde E."/>
            <person name="Heckel D.G."/>
            <person name="Herndon N."/>
            <person name="Jiang H."/>
            <person name="Papanicolaou A."/>
            <person name="Qu J."/>
            <person name="Soulages J.L."/>
            <person name="Vogel H."/>
            <person name="Walters J."/>
            <person name="Waterhouse R.M."/>
            <person name="Ahn S.J."/>
            <person name="Almeida F.C."/>
            <person name="An C."/>
            <person name="Aqrawi P."/>
            <person name="Bretschneider A."/>
            <person name="Bryant W.B."/>
            <person name="Bucks S."/>
            <person name="Chao H."/>
            <person name="Chevignon G."/>
            <person name="Christen J.M."/>
            <person name="Clarke D.F."/>
            <person name="Dittmer N.T."/>
            <person name="Ferguson L.C.F."/>
            <person name="Garavelou S."/>
            <person name="Gordon K.H.J."/>
            <person name="Gunaratna R.T."/>
            <person name="Han Y."/>
            <person name="Hauser F."/>
            <person name="He Y."/>
            <person name="Heidel-Fischer H."/>
            <person name="Hirsh A."/>
            <person name="Hu Y."/>
            <person name="Jiang H."/>
            <person name="Kalra D."/>
            <person name="Klinner C."/>
            <person name="Konig C."/>
            <person name="Kovar C."/>
            <person name="Kroll A.R."/>
            <person name="Kuwar S.S."/>
            <person name="Lee S.L."/>
            <person name="Lehman R."/>
            <person name="Li K."/>
            <person name="Li Z."/>
            <person name="Liang H."/>
            <person name="Lovelace S."/>
            <person name="Lu Z."/>
            <person name="Mansfield J.H."/>
            <person name="McCulloch K.J."/>
            <person name="Mathew T."/>
            <person name="Morton B."/>
            <person name="Muzny D.M."/>
            <person name="Neunemann D."/>
            <person name="Ongeri F."/>
            <person name="Pauchet Y."/>
            <person name="Pu L.L."/>
            <person name="Pyrousis I."/>
            <person name="Rao X.J."/>
            <person name="Redding A."/>
            <person name="Roesel C."/>
            <person name="Sanchez-Gracia A."/>
            <person name="Schaack S."/>
            <person name="Shukla A."/>
            <person name="Tetreau G."/>
            <person name="Wang Y."/>
            <person name="Xiong G.H."/>
            <person name="Traut W."/>
            <person name="Walsh T.K."/>
            <person name="Worley K.C."/>
            <person name="Wu D."/>
            <person name="Wu W."/>
            <person name="Wu Y.Q."/>
            <person name="Zhang X."/>
            <person name="Zou Z."/>
            <person name="Zucker H."/>
            <person name="Briscoe A.D."/>
            <person name="Burmester T."/>
            <person name="Clem R.J."/>
            <person name="Feyereisen R."/>
            <person name="Grimmelikhuijzen C.J.P."/>
            <person name="Hamodrakas S.J."/>
            <person name="Hansson B.S."/>
            <person name="Huguet E."/>
            <person name="Jermiin L.S."/>
            <person name="Lan Q."/>
            <person name="Lehman H.K."/>
            <person name="Lorenzen M."/>
            <person name="Merzendorfer H."/>
            <person name="Michalopoulos I."/>
            <person name="Morton D.B."/>
            <person name="Muthukrishnan S."/>
            <person name="Oakeshott J.G."/>
            <person name="Palmer W."/>
            <person name="Park Y."/>
            <person name="Passarelli A.L."/>
            <person name="Rozas J."/>
            <person name="Schwartz L.M."/>
            <person name="Smith W."/>
            <person name="Southgate A."/>
            <person name="Vilcinskas A."/>
            <person name="Vogt R."/>
            <person name="Wang P."/>
            <person name="Werren J."/>
            <person name="Yu X.Q."/>
            <person name="Zhou J.J."/>
            <person name="Brown S.J."/>
            <person name="Scherer S.E."/>
            <person name="Richards S."/>
            <person name="Blissard G.W."/>
        </authorList>
    </citation>
    <scope>NUCLEOTIDE SEQUENCE</scope>
</reference>
<evidence type="ECO:0000256" key="5">
    <source>
        <dbReference type="ARBA" id="ARBA00025466"/>
    </source>
</evidence>
<organism evidence="8 9">
    <name type="scientific">Manduca sexta</name>
    <name type="common">Tobacco hawkmoth</name>
    <name type="synonym">Tobacco hornworm</name>
    <dbReference type="NCBI Taxonomy" id="7130"/>
    <lineage>
        <taxon>Eukaryota</taxon>
        <taxon>Metazoa</taxon>
        <taxon>Ecdysozoa</taxon>
        <taxon>Arthropoda</taxon>
        <taxon>Hexapoda</taxon>
        <taxon>Insecta</taxon>
        <taxon>Pterygota</taxon>
        <taxon>Neoptera</taxon>
        <taxon>Endopterygota</taxon>
        <taxon>Lepidoptera</taxon>
        <taxon>Glossata</taxon>
        <taxon>Ditrysia</taxon>
        <taxon>Bombycoidea</taxon>
        <taxon>Sphingidae</taxon>
        <taxon>Sphinginae</taxon>
        <taxon>Sphingini</taxon>
        <taxon>Manduca</taxon>
    </lineage>
</organism>
<evidence type="ECO:0000256" key="1">
    <source>
        <dbReference type="ARBA" id="ARBA00011764"/>
    </source>
</evidence>
<evidence type="ECO:0000256" key="4">
    <source>
        <dbReference type="ARBA" id="ARBA00023163"/>
    </source>
</evidence>
<accession>A0A921Z4D2</accession>
<dbReference type="Proteomes" id="UP000791440">
    <property type="component" value="Unassembled WGS sequence"/>
</dbReference>
<feature type="domain" description="Myb/SANT-like DNA-binding" evidence="7">
    <location>
        <begin position="13"/>
        <end position="84"/>
    </location>
</feature>
<keyword evidence="6" id="KW-0175">Coiled coil</keyword>
<evidence type="ECO:0000313" key="8">
    <source>
        <dbReference type="EMBL" id="KAG6450655.1"/>
    </source>
</evidence>
<dbReference type="AlphaFoldDB" id="A0A921Z4D2"/>
<dbReference type="InterPro" id="IPR028002">
    <property type="entry name" value="Myb_DNA-bind_5"/>
</dbReference>
<proteinExistence type="predicted"/>
<evidence type="ECO:0000259" key="7">
    <source>
        <dbReference type="Pfam" id="PF13873"/>
    </source>
</evidence>
<evidence type="ECO:0000256" key="6">
    <source>
        <dbReference type="SAM" id="Coils"/>
    </source>
</evidence>
<comment type="subunit">
    <text evidence="1">Self-associates forming complexes of several hundred monomers.</text>
</comment>
<dbReference type="Pfam" id="PF13873">
    <property type="entry name" value="Myb_DNA-bind_5"/>
    <property type="match status" value="1"/>
</dbReference>
<comment type="function">
    <text evidence="5">Involved in transvection phenomena (= synapsis-dependent gene expression), where the synaptic pairing of chromosomes carrying genes with which zeste interacts influences the expression of these genes. Zeste binds to DNA and stimulates transcription from a nearby promoter.</text>
</comment>
<dbReference type="EMBL" id="JH668391">
    <property type="protein sequence ID" value="KAG6450655.1"/>
    <property type="molecule type" value="Genomic_DNA"/>
</dbReference>
<evidence type="ECO:0000313" key="9">
    <source>
        <dbReference type="Proteomes" id="UP000791440"/>
    </source>
</evidence>
<name>A0A921Z4D2_MANSE</name>
<evidence type="ECO:0000256" key="3">
    <source>
        <dbReference type="ARBA" id="ARBA00023015"/>
    </source>
</evidence>
<sequence>MDERRLRRGVYPTAKQKKKLIELVAKYPDLVSCKVRQGFNYTDAHKLWQNIAIECNAIPGARKTWRQWKKTWQDIRSKTKRRHTSDNLPASLIMLTHAEKEALGLKNVSSTTNYQTEEETEFVTLQAEAIPETTNMNEMDSIATYSDAESLPEEKVFPTTNHKVTKLKNAIKNGSKCANSCFFNCDMLSVQEQRKLQLKEEYMNFKKDYLRQKLKLMKEQTEALKDIARELSK</sequence>
<reference evidence="8" key="2">
    <citation type="submission" date="2020-12" db="EMBL/GenBank/DDBJ databases">
        <authorList>
            <person name="Kanost M."/>
        </authorList>
    </citation>
    <scope>NUCLEOTIDE SEQUENCE</scope>
</reference>
<comment type="caution">
    <text evidence="8">The sequence shown here is derived from an EMBL/GenBank/DDBJ whole genome shotgun (WGS) entry which is preliminary data.</text>
</comment>
<protein>
    <recommendedName>
        <fullName evidence="2">Regulatory protein zeste</fullName>
    </recommendedName>
</protein>
<evidence type="ECO:0000256" key="2">
    <source>
        <dbReference type="ARBA" id="ARBA00016807"/>
    </source>
</evidence>